<evidence type="ECO:0000313" key="11">
    <source>
        <dbReference type="Proteomes" id="UP000239273"/>
    </source>
</evidence>
<keyword evidence="4 5" id="KW-0975">Bacterial flagellum</keyword>
<keyword evidence="3 6" id="KW-0175">Coiled coil</keyword>
<sequence>MSISVNTNISAMTAQRYMNNATAAQADSMEKLSSGSKINSAADDASGLQISNRMTAQTRGLNVAVRNANDGMSIAQTAEGAMKETTNVLQRLRDLSLQSSNGSNTDADRQAMQEEASSLTDELNRIAETTSFAGTRLINGEFGTKSFQIGADSGEAVAMTLNSMRADEATMGGKSYFAEEGRDINWTVGKENTQFNVTYNDKNGSPQEIQISAKAGDDIEELATYINGQTNELSASVTEDGVLQVFMSGETISSPLEFNGSLANELKMGGESDDTVASMDLTTVGGAQRSIDVIDAALEYVDGNRASLGAFQNRFESAVKNLTNINENITDSNSQIKDTDFAKETTNLTKTQILSQSSSSILAQAKQAPSMAMSLLG</sequence>
<evidence type="ECO:0000313" key="9">
    <source>
        <dbReference type="EMBL" id="GLR74725.1"/>
    </source>
</evidence>
<reference evidence="9" key="1">
    <citation type="journal article" date="2014" name="Int. J. Syst. Evol. Microbiol.">
        <title>Complete genome of a new Firmicutes species belonging to the dominant human colonic microbiota ('Ruminococcus bicirculans') reveals two chromosomes and a selective capacity to utilize plant glucans.</title>
        <authorList>
            <consortium name="NISC Comparative Sequencing Program"/>
            <person name="Wegmann U."/>
            <person name="Louis P."/>
            <person name="Goesmann A."/>
            <person name="Henrissat B."/>
            <person name="Duncan S.H."/>
            <person name="Flint H.J."/>
        </authorList>
    </citation>
    <scope>NUCLEOTIDE SEQUENCE</scope>
    <source>
        <strain evidence="9">NBRC 105001</strain>
    </source>
</reference>
<evidence type="ECO:0000256" key="1">
    <source>
        <dbReference type="ARBA" id="ARBA00005709"/>
    </source>
</evidence>
<dbReference type="PANTHER" id="PTHR42792">
    <property type="entry name" value="FLAGELLIN"/>
    <property type="match status" value="1"/>
</dbReference>
<comment type="caution">
    <text evidence="10">The sequence shown here is derived from an EMBL/GenBank/DDBJ whole genome shotgun (WGS) entry which is preliminary data.</text>
</comment>
<evidence type="ECO:0000313" key="10">
    <source>
        <dbReference type="EMBL" id="PQJ92655.1"/>
    </source>
</evidence>
<keyword evidence="2 5" id="KW-0964">Secreted</keyword>
<reference evidence="12" key="3">
    <citation type="journal article" date="2019" name="Int. J. Syst. Evol. Microbiol.">
        <title>The Global Catalogue of Microorganisms (GCM) 10K type strain sequencing project: providing services to taxonomists for standard genome sequencing and annotation.</title>
        <authorList>
            <consortium name="The Broad Institute Genomics Platform"/>
            <consortium name="The Broad Institute Genome Sequencing Center for Infectious Disease"/>
            <person name="Wu L."/>
            <person name="Ma J."/>
        </authorList>
    </citation>
    <scope>NUCLEOTIDE SEQUENCE [LARGE SCALE GENOMIC DNA]</scope>
    <source>
        <strain evidence="12">NBRC 105001</strain>
    </source>
</reference>
<feature type="domain" description="Flagellin C-terminal" evidence="8">
    <location>
        <begin position="291"/>
        <end position="376"/>
    </location>
</feature>
<comment type="function">
    <text evidence="5">Flagellin is the subunit protein which polymerizes to form the filaments of bacterial flagella.</text>
</comment>
<evidence type="ECO:0000256" key="3">
    <source>
        <dbReference type="ARBA" id="ARBA00023054"/>
    </source>
</evidence>
<feature type="coiled-coil region" evidence="6">
    <location>
        <begin position="75"/>
        <end position="129"/>
    </location>
</feature>
<dbReference type="Pfam" id="PF00669">
    <property type="entry name" value="Flagellin_N"/>
    <property type="match status" value="1"/>
</dbReference>
<dbReference type="InterPro" id="IPR042187">
    <property type="entry name" value="Flagellin_C_sub2"/>
</dbReference>
<evidence type="ECO:0000256" key="6">
    <source>
        <dbReference type="SAM" id="Coils"/>
    </source>
</evidence>
<dbReference type="GO" id="GO:0009288">
    <property type="term" value="C:bacterial-type flagellum"/>
    <property type="evidence" value="ECO:0007669"/>
    <property type="project" value="UniProtKB-SubCell"/>
</dbReference>
<reference evidence="9" key="4">
    <citation type="submission" date="2023-01" db="EMBL/GenBank/DDBJ databases">
        <title>Draft genome sequence of Aliivibrio sifiae strain NBRC 105001.</title>
        <authorList>
            <person name="Sun Q."/>
            <person name="Mori K."/>
        </authorList>
    </citation>
    <scope>NUCLEOTIDE SEQUENCE</scope>
    <source>
        <strain evidence="9">NBRC 105001</strain>
    </source>
</reference>
<evidence type="ECO:0000256" key="4">
    <source>
        <dbReference type="ARBA" id="ARBA00023143"/>
    </source>
</evidence>
<dbReference type="PRINTS" id="PR00207">
    <property type="entry name" value="FLAGELLIN"/>
</dbReference>
<dbReference type="Proteomes" id="UP001156660">
    <property type="component" value="Unassembled WGS sequence"/>
</dbReference>
<dbReference type="InterPro" id="IPR001492">
    <property type="entry name" value="Flagellin"/>
</dbReference>
<organism evidence="10 11">
    <name type="scientific">Aliivibrio sifiae</name>
    <dbReference type="NCBI Taxonomy" id="566293"/>
    <lineage>
        <taxon>Bacteria</taxon>
        <taxon>Pseudomonadati</taxon>
        <taxon>Pseudomonadota</taxon>
        <taxon>Gammaproteobacteria</taxon>
        <taxon>Vibrionales</taxon>
        <taxon>Vibrionaceae</taxon>
        <taxon>Aliivibrio</taxon>
    </lineage>
</organism>
<dbReference type="RefSeq" id="WP_061030259.1">
    <property type="nucleotide sequence ID" value="NZ_BSOU01000004.1"/>
</dbReference>
<dbReference type="InterPro" id="IPR010810">
    <property type="entry name" value="Flagellin_hook_IN_motif"/>
</dbReference>
<dbReference type="Pfam" id="PF07196">
    <property type="entry name" value="Flagellin_IN"/>
    <property type="match status" value="1"/>
</dbReference>
<dbReference type="GO" id="GO:0005576">
    <property type="term" value="C:extracellular region"/>
    <property type="evidence" value="ECO:0007669"/>
    <property type="project" value="UniProtKB-SubCell"/>
</dbReference>
<protein>
    <recommendedName>
        <fullName evidence="5">Flagellin</fullName>
    </recommendedName>
</protein>
<accession>A0A2S7XG44</accession>
<feature type="domain" description="Flagellin N-terminal" evidence="7">
    <location>
        <begin position="5"/>
        <end position="141"/>
    </location>
</feature>
<dbReference type="Gene3D" id="6.10.10.10">
    <property type="entry name" value="Flagellar export chaperone, C-terminal domain"/>
    <property type="match status" value="1"/>
</dbReference>
<gene>
    <name evidence="9" type="primary">flaF</name>
    <name evidence="10" type="ORF">BTO23_00765</name>
    <name evidence="9" type="ORF">GCM10007855_15990</name>
</gene>
<evidence type="ECO:0000259" key="8">
    <source>
        <dbReference type="Pfam" id="PF00700"/>
    </source>
</evidence>
<dbReference type="NCBIfam" id="NF006468">
    <property type="entry name" value="PRK08869.1-3"/>
    <property type="match status" value="1"/>
</dbReference>
<keyword evidence="12" id="KW-1185">Reference proteome</keyword>
<dbReference type="PANTHER" id="PTHR42792:SF2">
    <property type="entry name" value="FLAGELLIN"/>
    <property type="match status" value="1"/>
</dbReference>
<keyword evidence="10" id="KW-0966">Cell projection</keyword>
<dbReference type="Pfam" id="PF00700">
    <property type="entry name" value="Flagellin_C"/>
    <property type="match status" value="1"/>
</dbReference>
<evidence type="ECO:0000313" key="12">
    <source>
        <dbReference type="Proteomes" id="UP001156660"/>
    </source>
</evidence>
<dbReference type="EMBL" id="MSCP01000001">
    <property type="protein sequence ID" value="PQJ92655.1"/>
    <property type="molecule type" value="Genomic_DNA"/>
</dbReference>
<keyword evidence="10" id="KW-0282">Flagellum</keyword>
<name>A0A2S7XG44_9GAMM</name>
<dbReference type="GO" id="GO:0005198">
    <property type="term" value="F:structural molecule activity"/>
    <property type="evidence" value="ECO:0007669"/>
    <property type="project" value="UniProtKB-UniRule"/>
</dbReference>
<dbReference type="Proteomes" id="UP000239273">
    <property type="component" value="Unassembled WGS sequence"/>
</dbReference>
<dbReference type="NCBIfam" id="NF006466">
    <property type="entry name" value="PRK08869.1-1"/>
    <property type="match status" value="1"/>
</dbReference>
<evidence type="ECO:0000256" key="5">
    <source>
        <dbReference type="RuleBase" id="RU362073"/>
    </source>
</evidence>
<evidence type="ECO:0000259" key="7">
    <source>
        <dbReference type="Pfam" id="PF00669"/>
    </source>
</evidence>
<evidence type="ECO:0000256" key="2">
    <source>
        <dbReference type="ARBA" id="ARBA00022525"/>
    </source>
</evidence>
<dbReference type="OrthoDB" id="9796789at2"/>
<dbReference type="InterPro" id="IPR046358">
    <property type="entry name" value="Flagellin_C"/>
</dbReference>
<keyword evidence="10" id="KW-0969">Cilium</keyword>
<proteinExistence type="inferred from homology"/>
<dbReference type="EMBL" id="BSOU01000004">
    <property type="protein sequence ID" value="GLR74725.1"/>
    <property type="molecule type" value="Genomic_DNA"/>
</dbReference>
<reference evidence="10 11" key="2">
    <citation type="submission" date="2016-12" db="EMBL/GenBank/DDBJ databases">
        <title>Diversity of luminous bacteria.</title>
        <authorList>
            <person name="Yoshizawa S."/>
            <person name="Kogure K."/>
        </authorList>
    </citation>
    <scope>NUCLEOTIDE SEQUENCE [LARGE SCALE GENOMIC DNA]</scope>
    <source>
        <strain evidence="10 11">NBRC 105001</strain>
    </source>
</reference>
<comment type="similarity">
    <text evidence="1 5">Belongs to the bacterial flagellin family.</text>
</comment>
<dbReference type="SUPFAM" id="SSF64518">
    <property type="entry name" value="Phase 1 flagellin"/>
    <property type="match status" value="1"/>
</dbReference>
<dbReference type="Gene3D" id="3.30.70.2120">
    <property type="match status" value="1"/>
</dbReference>
<dbReference type="AlphaFoldDB" id="A0A2S7XG44"/>
<dbReference type="Gene3D" id="1.20.1330.10">
    <property type="entry name" value="f41 fragment of flagellin, N-terminal domain"/>
    <property type="match status" value="1"/>
</dbReference>
<comment type="subcellular location">
    <subcellularLocation>
        <location evidence="5">Secreted</location>
    </subcellularLocation>
    <subcellularLocation>
        <location evidence="5">Bacterial flagellum</location>
    </subcellularLocation>
</comment>
<dbReference type="InterPro" id="IPR001029">
    <property type="entry name" value="Flagellin_N"/>
</dbReference>